<evidence type="ECO:0000256" key="1">
    <source>
        <dbReference type="SAM" id="Phobius"/>
    </source>
</evidence>
<keyword evidence="3" id="KW-1185">Reference proteome</keyword>
<evidence type="ECO:0000313" key="2">
    <source>
        <dbReference type="EMBL" id="TYP68634.1"/>
    </source>
</evidence>
<keyword evidence="1" id="KW-0812">Transmembrane</keyword>
<name>A0A5S5BNX5_9BACL</name>
<evidence type="ECO:0000313" key="3">
    <source>
        <dbReference type="Proteomes" id="UP000323257"/>
    </source>
</evidence>
<dbReference type="OrthoDB" id="1933450at2"/>
<accession>A0A5S5BNX5</accession>
<keyword evidence="1" id="KW-1133">Transmembrane helix</keyword>
<dbReference type="RefSeq" id="WP_148933346.1">
    <property type="nucleotide sequence ID" value="NZ_VNHS01000018.1"/>
</dbReference>
<dbReference type="Proteomes" id="UP000323257">
    <property type="component" value="Unassembled WGS sequence"/>
</dbReference>
<keyword evidence="1" id="KW-0472">Membrane</keyword>
<protein>
    <submittedName>
        <fullName evidence="2">Uncharacterized protein</fullName>
    </submittedName>
</protein>
<dbReference type="AlphaFoldDB" id="A0A5S5BNX5"/>
<feature type="transmembrane region" description="Helical" evidence="1">
    <location>
        <begin position="6"/>
        <end position="21"/>
    </location>
</feature>
<sequence>MLDWLFLFYVISVGVWFGLRYKREKSEFAVRFAFAVAFPLAGLMLPIFWRKRWHERNRQHVEQRIAEIDEATSNEGRFPAPTVIRKLEVENEVNIVPFEEALILNEVGTRRRAMIDLLKKDTMEYLDVLRLAVSNEDTETSHYAVSAVVEIKRKLNLAMQDLAVKYEENKSDLHLLRAYADILRMYMRSGFLDHRTMLKLQTTYIDVLEHWIVSDPKEAHAFKEAIDTQIDIGLFEAAERNARLYLEQLPLDEDAYLALMKVHFSNRQYERLQQTLERLKQSPIRLSNHALTLVRFWSEGVSPKS</sequence>
<reference evidence="2 3" key="1">
    <citation type="submission" date="2019-07" db="EMBL/GenBank/DDBJ databases">
        <title>Genomic Encyclopedia of Type Strains, Phase III (KMG-III): the genomes of soil and plant-associated and newly described type strains.</title>
        <authorList>
            <person name="Whitman W."/>
        </authorList>
    </citation>
    <scope>NUCLEOTIDE SEQUENCE [LARGE SCALE GENOMIC DNA]</scope>
    <source>
        <strain evidence="2 3">BL24</strain>
    </source>
</reference>
<feature type="transmembrane region" description="Helical" evidence="1">
    <location>
        <begin position="28"/>
        <end position="49"/>
    </location>
</feature>
<proteinExistence type="predicted"/>
<comment type="caution">
    <text evidence="2">The sequence shown here is derived from an EMBL/GenBank/DDBJ whole genome shotgun (WGS) entry which is preliminary data.</text>
</comment>
<organism evidence="2 3">
    <name type="scientific">Paenibacillus methanolicus</name>
    <dbReference type="NCBI Taxonomy" id="582686"/>
    <lineage>
        <taxon>Bacteria</taxon>
        <taxon>Bacillati</taxon>
        <taxon>Bacillota</taxon>
        <taxon>Bacilli</taxon>
        <taxon>Bacillales</taxon>
        <taxon>Paenibacillaceae</taxon>
        <taxon>Paenibacillus</taxon>
    </lineage>
</organism>
<gene>
    <name evidence="2" type="ORF">BCM02_11831</name>
</gene>
<dbReference type="EMBL" id="VNHS01000018">
    <property type="protein sequence ID" value="TYP68634.1"/>
    <property type="molecule type" value="Genomic_DNA"/>
</dbReference>